<keyword evidence="9 12" id="KW-0472">Membrane</keyword>
<dbReference type="Gene3D" id="1.10.630.10">
    <property type="entry name" value="Cytochrome P450"/>
    <property type="match status" value="1"/>
</dbReference>
<dbReference type="PRINTS" id="PR00463">
    <property type="entry name" value="EP450I"/>
</dbReference>
<dbReference type="Proteomes" id="UP000631114">
    <property type="component" value="Unassembled WGS sequence"/>
</dbReference>
<comment type="cofactor">
    <cofactor evidence="1 10">
        <name>heme</name>
        <dbReference type="ChEBI" id="CHEBI:30413"/>
    </cofactor>
</comment>
<sequence length="518" mass="58939">MDSLQQCLGGILALLIFLGYLQWKRRSDKCTEAPQPDGAWPIIGHLPMLMRPQIIHRTLSTMADKQGPAFTLRLGIHKTLVVSSWEVAKECFTTNDKVLATRPTSIAVEILGYNYALFAFAPYGSYWREGRRIAILELLSNHRLELLKHVRISEVSTSIRELYHFWQANCDITNGSILVEMKQWFGDLTLNVVVRMVAGKRYMGGSVKSDDVEGRRFQKAIKDLFELFGLFVLSDALPYLGWLDLHGHKKAMKQTAKELDSIMQRWLEEHRRNLLDDKTKEEKDFMYVLLSIIGDKKLFGYDADIANKAICLNMIIAGTDTQMITLTWVLSLLLNNRHILKKAQEEIDTSVGKDRQVDESDIVKLAYLQAIVKEALRLYPPAPLSAQHEAMEDCTVAGYYVPAGTRLITNIRKIQRDPRVWSNPGEFHPERFLTNQANVDFRGQCFEYIPFGSGRRICPGISFALQVVHLTLARILQGFDFETPMNASVDMTEAPGLTNDKATPLQVLITPRLHPNLY</sequence>
<evidence type="ECO:0000256" key="3">
    <source>
        <dbReference type="ARBA" id="ARBA00022617"/>
    </source>
</evidence>
<evidence type="ECO:0000256" key="11">
    <source>
        <dbReference type="RuleBase" id="RU000461"/>
    </source>
</evidence>
<comment type="subcellular location">
    <subcellularLocation>
        <location evidence="2">Membrane</location>
    </subcellularLocation>
</comment>
<dbReference type="GO" id="GO:0016705">
    <property type="term" value="F:oxidoreductase activity, acting on paired donors, with incorporation or reduction of molecular oxygen"/>
    <property type="evidence" value="ECO:0007669"/>
    <property type="project" value="InterPro"/>
</dbReference>
<dbReference type="PRINTS" id="PR00385">
    <property type="entry name" value="P450"/>
</dbReference>
<evidence type="ECO:0008006" key="15">
    <source>
        <dbReference type="Google" id="ProtNLM"/>
    </source>
</evidence>
<evidence type="ECO:0000313" key="14">
    <source>
        <dbReference type="Proteomes" id="UP000631114"/>
    </source>
</evidence>
<dbReference type="InterPro" id="IPR002401">
    <property type="entry name" value="Cyt_P450_E_grp-I"/>
</dbReference>
<evidence type="ECO:0000256" key="2">
    <source>
        <dbReference type="ARBA" id="ARBA00004370"/>
    </source>
</evidence>
<accession>A0A835LUN4</accession>
<dbReference type="AlphaFoldDB" id="A0A835LUN4"/>
<proteinExistence type="inferred from homology"/>
<name>A0A835LUN4_9MAGN</name>
<keyword evidence="3 10" id="KW-0349">Heme</keyword>
<evidence type="ECO:0000256" key="1">
    <source>
        <dbReference type="ARBA" id="ARBA00001971"/>
    </source>
</evidence>
<evidence type="ECO:0000313" key="13">
    <source>
        <dbReference type="EMBL" id="KAF9608873.1"/>
    </source>
</evidence>
<evidence type="ECO:0000256" key="8">
    <source>
        <dbReference type="ARBA" id="ARBA00023004"/>
    </source>
</evidence>
<dbReference type="SUPFAM" id="SSF48264">
    <property type="entry name" value="Cytochrome P450"/>
    <property type="match status" value="1"/>
</dbReference>
<comment type="caution">
    <text evidence="13">The sequence shown here is derived from an EMBL/GenBank/DDBJ whole genome shotgun (WGS) entry which is preliminary data.</text>
</comment>
<keyword evidence="8 10" id="KW-0408">Iron</keyword>
<evidence type="ECO:0000256" key="6">
    <source>
        <dbReference type="ARBA" id="ARBA00022989"/>
    </source>
</evidence>
<dbReference type="FunFam" id="1.10.630.10:FF:000026">
    <property type="entry name" value="Cytochrome P450 82C4"/>
    <property type="match status" value="1"/>
</dbReference>
<dbReference type="OrthoDB" id="2789670at2759"/>
<dbReference type="GO" id="GO:0004497">
    <property type="term" value="F:monooxygenase activity"/>
    <property type="evidence" value="ECO:0007669"/>
    <property type="project" value="UniProtKB-KW"/>
</dbReference>
<evidence type="ECO:0000256" key="9">
    <source>
        <dbReference type="ARBA" id="ARBA00023136"/>
    </source>
</evidence>
<dbReference type="GO" id="GO:0005506">
    <property type="term" value="F:iron ion binding"/>
    <property type="evidence" value="ECO:0007669"/>
    <property type="project" value="InterPro"/>
</dbReference>
<keyword evidence="6 12" id="KW-1133">Transmembrane helix</keyword>
<evidence type="ECO:0000256" key="4">
    <source>
        <dbReference type="ARBA" id="ARBA00022692"/>
    </source>
</evidence>
<dbReference type="GO" id="GO:0044550">
    <property type="term" value="P:secondary metabolite biosynthetic process"/>
    <property type="evidence" value="ECO:0007669"/>
    <property type="project" value="UniProtKB-ARBA"/>
</dbReference>
<dbReference type="CDD" id="cd20654">
    <property type="entry name" value="CYP82"/>
    <property type="match status" value="1"/>
</dbReference>
<keyword evidence="7 11" id="KW-0560">Oxidoreductase</keyword>
<keyword evidence="4 12" id="KW-0812">Transmembrane</keyword>
<evidence type="ECO:0000256" key="12">
    <source>
        <dbReference type="SAM" id="Phobius"/>
    </source>
</evidence>
<dbReference type="InterPro" id="IPR036396">
    <property type="entry name" value="Cyt_P450_sf"/>
</dbReference>
<dbReference type="Pfam" id="PF00067">
    <property type="entry name" value="p450"/>
    <property type="match status" value="1"/>
</dbReference>
<dbReference type="EMBL" id="JADFTS010000004">
    <property type="protein sequence ID" value="KAF9608873.1"/>
    <property type="molecule type" value="Genomic_DNA"/>
</dbReference>
<dbReference type="InterPro" id="IPR017972">
    <property type="entry name" value="Cyt_P450_CS"/>
</dbReference>
<dbReference type="GO" id="GO:0020037">
    <property type="term" value="F:heme binding"/>
    <property type="evidence" value="ECO:0007669"/>
    <property type="project" value="InterPro"/>
</dbReference>
<keyword evidence="14" id="KW-1185">Reference proteome</keyword>
<protein>
    <recommendedName>
        <fullName evidence="15">Cytochrome P450</fullName>
    </recommendedName>
</protein>
<organism evidence="13 14">
    <name type="scientific">Coptis chinensis</name>
    <dbReference type="NCBI Taxonomy" id="261450"/>
    <lineage>
        <taxon>Eukaryota</taxon>
        <taxon>Viridiplantae</taxon>
        <taxon>Streptophyta</taxon>
        <taxon>Embryophyta</taxon>
        <taxon>Tracheophyta</taxon>
        <taxon>Spermatophyta</taxon>
        <taxon>Magnoliopsida</taxon>
        <taxon>Ranunculales</taxon>
        <taxon>Ranunculaceae</taxon>
        <taxon>Coptidoideae</taxon>
        <taxon>Coptis</taxon>
    </lineage>
</organism>
<evidence type="ECO:0000256" key="7">
    <source>
        <dbReference type="ARBA" id="ARBA00023002"/>
    </source>
</evidence>
<comment type="similarity">
    <text evidence="11">Belongs to the cytochrome P450 family.</text>
</comment>
<dbReference type="PROSITE" id="PS00086">
    <property type="entry name" value="CYTOCHROME_P450"/>
    <property type="match status" value="1"/>
</dbReference>
<dbReference type="GO" id="GO:0016020">
    <property type="term" value="C:membrane"/>
    <property type="evidence" value="ECO:0007669"/>
    <property type="project" value="UniProtKB-SubCell"/>
</dbReference>
<feature type="transmembrane region" description="Helical" evidence="12">
    <location>
        <begin position="7"/>
        <end position="23"/>
    </location>
</feature>
<feature type="binding site" description="axial binding residue" evidence="10">
    <location>
        <position position="458"/>
    </location>
    <ligand>
        <name>heme</name>
        <dbReference type="ChEBI" id="CHEBI:30413"/>
    </ligand>
    <ligandPart>
        <name>Fe</name>
        <dbReference type="ChEBI" id="CHEBI:18248"/>
    </ligandPart>
</feature>
<keyword evidence="5 10" id="KW-0479">Metal-binding</keyword>
<gene>
    <name evidence="13" type="ORF">IFM89_011911</name>
</gene>
<evidence type="ECO:0000256" key="5">
    <source>
        <dbReference type="ARBA" id="ARBA00022723"/>
    </source>
</evidence>
<dbReference type="PANTHER" id="PTHR47947">
    <property type="entry name" value="CYTOCHROME P450 82C3-RELATED"/>
    <property type="match status" value="1"/>
</dbReference>
<dbReference type="InterPro" id="IPR001128">
    <property type="entry name" value="Cyt_P450"/>
</dbReference>
<reference evidence="13 14" key="1">
    <citation type="submission" date="2020-10" db="EMBL/GenBank/DDBJ databases">
        <title>The Coptis chinensis genome and diversification of protoberbering-type alkaloids.</title>
        <authorList>
            <person name="Wang B."/>
            <person name="Shu S."/>
            <person name="Song C."/>
            <person name="Liu Y."/>
        </authorList>
    </citation>
    <scope>NUCLEOTIDE SEQUENCE [LARGE SCALE GENOMIC DNA]</scope>
    <source>
        <strain evidence="13">HL-2020</strain>
        <tissue evidence="13">Leaf</tissue>
    </source>
</reference>
<dbReference type="InterPro" id="IPR050651">
    <property type="entry name" value="Plant_Cytochrome_P450_Monoox"/>
</dbReference>
<evidence type="ECO:0000256" key="10">
    <source>
        <dbReference type="PIRSR" id="PIRSR602401-1"/>
    </source>
</evidence>
<keyword evidence="11" id="KW-0503">Monooxygenase</keyword>
<dbReference type="PANTHER" id="PTHR47947:SF26">
    <property type="entry name" value="CYTOCHROME P450"/>
    <property type="match status" value="1"/>
</dbReference>